<gene>
    <name evidence="2" type="ORF">R0137_00415</name>
</gene>
<keyword evidence="3" id="KW-1185">Reference proteome</keyword>
<dbReference type="InterPro" id="IPR016040">
    <property type="entry name" value="NAD(P)-bd_dom"/>
</dbReference>
<dbReference type="InterPro" id="IPR036291">
    <property type="entry name" value="NAD(P)-bd_dom_sf"/>
</dbReference>
<dbReference type="SUPFAM" id="SSF51735">
    <property type="entry name" value="NAD(P)-binding Rossmann-fold domains"/>
    <property type="match status" value="1"/>
</dbReference>
<dbReference type="Proteomes" id="UP001626549">
    <property type="component" value="Chromosome"/>
</dbReference>
<organism evidence="2 3">
    <name type="scientific">Congregibacter brevis</name>
    <dbReference type="NCBI Taxonomy" id="3081201"/>
    <lineage>
        <taxon>Bacteria</taxon>
        <taxon>Pseudomonadati</taxon>
        <taxon>Pseudomonadota</taxon>
        <taxon>Gammaproteobacteria</taxon>
        <taxon>Cellvibrionales</taxon>
        <taxon>Halieaceae</taxon>
        <taxon>Congregibacter</taxon>
    </lineage>
</organism>
<proteinExistence type="predicted"/>
<evidence type="ECO:0000259" key="1">
    <source>
        <dbReference type="Pfam" id="PF13460"/>
    </source>
</evidence>
<name>A0ABZ0IGA3_9GAMM</name>
<evidence type="ECO:0000313" key="2">
    <source>
        <dbReference type="EMBL" id="WOJ97051.1"/>
    </source>
</evidence>
<accession>A0ABZ0IGA3</accession>
<feature type="domain" description="NAD(P)-binding" evidence="1">
    <location>
        <begin position="8"/>
        <end position="114"/>
    </location>
</feature>
<reference evidence="2 3" key="1">
    <citation type="submission" date="2023-10" db="EMBL/GenBank/DDBJ databases">
        <title>Two novel species belonging to the OM43/NOR5 clade.</title>
        <authorList>
            <person name="Park M."/>
        </authorList>
    </citation>
    <scope>NUCLEOTIDE SEQUENCE [LARGE SCALE GENOMIC DNA]</scope>
    <source>
        <strain evidence="2 3">IMCC45268</strain>
    </source>
</reference>
<dbReference type="Gene3D" id="3.40.50.720">
    <property type="entry name" value="NAD(P)-binding Rossmann-like Domain"/>
    <property type="match status" value="1"/>
</dbReference>
<dbReference type="EMBL" id="CP136865">
    <property type="protein sequence ID" value="WOJ97051.1"/>
    <property type="molecule type" value="Genomic_DNA"/>
</dbReference>
<evidence type="ECO:0000313" key="3">
    <source>
        <dbReference type="Proteomes" id="UP001626549"/>
    </source>
</evidence>
<sequence length="214" mass="22685">MKDLLLAGATGLVGQAVLKAYDEGQFHVTTVGRRATGQVSNEVLTDFLSAPVLPASDVAICALGTTIASAGSKEAFRAVDYDAVLSFAKAAKAANVSHFILVSSAGSNPKAGVFYARVKGEVERDLAAIGFRRLDIAQPGLLLGNRSESRPIETIMRRTDPLTRLFLKGPLDRYAGIEVTTVGAALLALCSRQEDGIYRHENRALLKLADVGPC</sequence>
<dbReference type="PANTHER" id="PTHR14097:SF7">
    <property type="entry name" value="OXIDOREDUCTASE HTATIP2"/>
    <property type="match status" value="1"/>
</dbReference>
<dbReference type="Pfam" id="PF13460">
    <property type="entry name" value="NAD_binding_10"/>
    <property type="match status" value="1"/>
</dbReference>
<dbReference type="PANTHER" id="PTHR14097">
    <property type="entry name" value="OXIDOREDUCTASE HTATIP2"/>
    <property type="match status" value="1"/>
</dbReference>
<dbReference type="RefSeq" id="WP_407327739.1">
    <property type="nucleotide sequence ID" value="NZ_CP136865.1"/>
</dbReference>
<protein>
    <submittedName>
        <fullName evidence="2">NAD(P)H-binding protein</fullName>
    </submittedName>
</protein>